<feature type="domain" description="Glycosyl transferase family 1" evidence="1">
    <location>
        <begin position="198"/>
        <end position="356"/>
    </location>
</feature>
<sequence length="393" mass="44614">MKKKKALFVLNNLTTGGIQSQALLIAHYLINDLGFEVEFWGVKTKQSNYTDLLEREGISYTMNSSIPFIFSAGYFELNKFQKIKYWLQQARTLNKKSYSVIFPFACPKQINILKLLSPSVKASFFFERGGHDNPKKETPDLYDRLVKLSKPVYLANSYHGAKAFAIIKGLPESKVEVVRNAHFSNGYEGEVEDWEALIPKQKEGLFFTMIANFFEYKDHATLIKAFGELIKNHPNMHLLLAGLGGPQKCHDRSNHFIELVKKNNLSNNIHFLGSVKNTKKLLKLTDVGVLSSASSEGCPNAVLEYMQAKLPIVGSSIDAIKEVLPKIQHPYLFEPRNVKQCTIALTKMIQDHEKEHLSIGTTNFDFLQANFSLQMLTDKYFSILTKYSNIISN</sequence>
<keyword evidence="2" id="KW-0808">Transferase</keyword>
<dbReference type="GO" id="GO:0016757">
    <property type="term" value="F:glycosyltransferase activity"/>
    <property type="evidence" value="ECO:0007669"/>
    <property type="project" value="InterPro"/>
</dbReference>
<dbReference type="PANTHER" id="PTHR12526:SF630">
    <property type="entry name" value="GLYCOSYLTRANSFERASE"/>
    <property type="match status" value="1"/>
</dbReference>
<dbReference type="SUPFAM" id="SSF53756">
    <property type="entry name" value="UDP-Glycosyltransferase/glycogen phosphorylase"/>
    <property type="match status" value="1"/>
</dbReference>
<evidence type="ECO:0000259" key="1">
    <source>
        <dbReference type="Pfam" id="PF00534"/>
    </source>
</evidence>
<dbReference type="InterPro" id="IPR001296">
    <property type="entry name" value="Glyco_trans_1"/>
</dbReference>
<name>A0A1M6W4L5_REIAG</name>
<protein>
    <submittedName>
        <fullName evidence="2">Glycosyltransferase involved in cell wall bisynthesis</fullName>
    </submittedName>
</protein>
<proteinExistence type="predicted"/>
<organism evidence="2 3">
    <name type="scientific">Reichenbachiella agariperforans</name>
    <dbReference type="NCBI Taxonomy" id="156994"/>
    <lineage>
        <taxon>Bacteria</taxon>
        <taxon>Pseudomonadati</taxon>
        <taxon>Bacteroidota</taxon>
        <taxon>Cytophagia</taxon>
        <taxon>Cytophagales</taxon>
        <taxon>Reichenbachiellaceae</taxon>
        <taxon>Reichenbachiella</taxon>
    </lineage>
</organism>
<evidence type="ECO:0000313" key="3">
    <source>
        <dbReference type="Proteomes" id="UP000184474"/>
    </source>
</evidence>
<keyword evidence="3" id="KW-1185">Reference proteome</keyword>
<dbReference type="Pfam" id="PF00534">
    <property type="entry name" value="Glycos_transf_1"/>
    <property type="match status" value="1"/>
</dbReference>
<dbReference type="Gene3D" id="3.40.50.2000">
    <property type="entry name" value="Glycogen Phosphorylase B"/>
    <property type="match status" value="2"/>
</dbReference>
<dbReference type="EMBL" id="FRAA01000010">
    <property type="protein sequence ID" value="SHK88629.1"/>
    <property type="molecule type" value="Genomic_DNA"/>
</dbReference>
<evidence type="ECO:0000313" key="2">
    <source>
        <dbReference type="EMBL" id="SHK88629.1"/>
    </source>
</evidence>
<dbReference type="Proteomes" id="UP000184474">
    <property type="component" value="Unassembled WGS sequence"/>
</dbReference>
<gene>
    <name evidence="2" type="ORF">SAMN04488028_110122</name>
</gene>
<dbReference type="AlphaFoldDB" id="A0A1M6W4L5"/>
<dbReference type="PANTHER" id="PTHR12526">
    <property type="entry name" value="GLYCOSYLTRANSFERASE"/>
    <property type="match status" value="1"/>
</dbReference>
<dbReference type="RefSeq" id="WP_073125240.1">
    <property type="nucleotide sequence ID" value="NZ_FRAA01000010.1"/>
</dbReference>
<reference evidence="3" key="1">
    <citation type="submission" date="2016-11" db="EMBL/GenBank/DDBJ databases">
        <authorList>
            <person name="Varghese N."/>
            <person name="Submissions S."/>
        </authorList>
    </citation>
    <scope>NUCLEOTIDE SEQUENCE [LARGE SCALE GENOMIC DNA]</scope>
    <source>
        <strain evidence="3">DSM 26134</strain>
    </source>
</reference>
<accession>A0A1M6W4L5</accession>
<dbReference type="STRING" id="156994.SAMN04488028_110122"/>